<accession>A0A8K0J1A7</accession>
<comment type="caution">
    <text evidence="2">The sequence shown here is derived from an EMBL/GenBank/DDBJ whole genome shotgun (WGS) entry which is preliminary data.</text>
</comment>
<sequence>MTLEQGDDTDGGARDEEPWTDRFSPFPEMQDPDAEAGLWTLRGGLVGLLCGTLVNGSNVYLGLKTGWTSSANLLG</sequence>
<protein>
    <submittedName>
        <fullName evidence="2">Uncharacterized protein</fullName>
    </submittedName>
</protein>
<feature type="compositionally biased region" description="Acidic residues" evidence="1">
    <location>
        <begin position="1"/>
        <end position="10"/>
    </location>
</feature>
<evidence type="ECO:0000256" key="1">
    <source>
        <dbReference type="SAM" id="MobiDB-lite"/>
    </source>
</evidence>
<feature type="region of interest" description="Disordered" evidence="1">
    <location>
        <begin position="1"/>
        <end position="33"/>
    </location>
</feature>
<evidence type="ECO:0000313" key="2">
    <source>
        <dbReference type="EMBL" id="KAG5912639.1"/>
    </source>
</evidence>
<dbReference type="OrthoDB" id="77405at2759"/>
<dbReference type="EMBL" id="SRPY01001698">
    <property type="protein sequence ID" value="KAG5912639.1"/>
    <property type="molecule type" value="Genomic_DNA"/>
</dbReference>
<proteinExistence type="predicted"/>
<dbReference type="AlphaFoldDB" id="A0A8K0J1A7"/>
<name>A0A8K0J1A7_9HYPO</name>
<reference evidence="2" key="1">
    <citation type="journal article" date="2020" name="bioRxiv">
        <title>Whole genome comparisons of ergot fungi reveals the divergence and evolution of species within the genus Claviceps are the result of varying mechanisms driving genome evolution and host range expansion.</title>
        <authorList>
            <person name="Wyka S.A."/>
            <person name="Mondo S.J."/>
            <person name="Liu M."/>
            <person name="Dettman J."/>
            <person name="Nalam V."/>
            <person name="Broders K.D."/>
        </authorList>
    </citation>
    <scope>NUCLEOTIDE SEQUENCE</scope>
    <source>
        <strain evidence="2">CCC 489</strain>
    </source>
</reference>
<organism evidence="2 3">
    <name type="scientific">Claviceps africana</name>
    <dbReference type="NCBI Taxonomy" id="83212"/>
    <lineage>
        <taxon>Eukaryota</taxon>
        <taxon>Fungi</taxon>
        <taxon>Dikarya</taxon>
        <taxon>Ascomycota</taxon>
        <taxon>Pezizomycotina</taxon>
        <taxon>Sordariomycetes</taxon>
        <taxon>Hypocreomycetidae</taxon>
        <taxon>Hypocreales</taxon>
        <taxon>Clavicipitaceae</taxon>
        <taxon>Claviceps</taxon>
    </lineage>
</organism>
<evidence type="ECO:0000313" key="3">
    <source>
        <dbReference type="Proteomes" id="UP000811619"/>
    </source>
</evidence>
<gene>
    <name evidence="2" type="ORF">E4U42_002066</name>
</gene>
<keyword evidence="3" id="KW-1185">Reference proteome</keyword>
<dbReference type="Proteomes" id="UP000811619">
    <property type="component" value="Unassembled WGS sequence"/>
</dbReference>
<feature type="compositionally biased region" description="Basic and acidic residues" evidence="1">
    <location>
        <begin position="11"/>
        <end position="20"/>
    </location>
</feature>
<feature type="non-terminal residue" evidence="2">
    <location>
        <position position="75"/>
    </location>
</feature>